<comment type="caution">
    <text evidence="1">The sequence shown here is derived from an EMBL/GenBank/DDBJ whole genome shotgun (WGS) entry which is preliminary data.</text>
</comment>
<organism evidence="1 2">
    <name type="scientific">Trichomalopsis sarcophagae</name>
    <dbReference type="NCBI Taxonomy" id="543379"/>
    <lineage>
        <taxon>Eukaryota</taxon>
        <taxon>Metazoa</taxon>
        <taxon>Ecdysozoa</taxon>
        <taxon>Arthropoda</taxon>
        <taxon>Hexapoda</taxon>
        <taxon>Insecta</taxon>
        <taxon>Pterygota</taxon>
        <taxon>Neoptera</taxon>
        <taxon>Endopterygota</taxon>
        <taxon>Hymenoptera</taxon>
        <taxon>Apocrita</taxon>
        <taxon>Proctotrupomorpha</taxon>
        <taxon>Chalcidoidea</taxon>
        <taxon>Pteromalidae</taxon>
        <taxon>Pteromalinae</taxon>
        <taxon>Trichomalopsis</taxon>
    </lineage>
</organism>
<reference evidence="1 2" key="1">
    <citation type="journal article" date="2017" name="Curr. Biol.">
        <title>The Evolution of Venom by Co-option of Single-Copy Genes.</title>
        <authorList>
            <person name="Martinson E.O."/>
            <person name="Mrinalini"/>
            <person name="Kelkar Y.D."/>
            <person name="Chang C.H."/>
            <person name="Werren J.H."/>
        </authorList>
    </citation>
    <scope>NUCLEOTIDE SEQUENCE [LARGE SCALE GENOMIC DNA]</scope>
    <source>
        <strain evidence="1 2">Alberta</strain>
        <tissue evidence="1">Whole body</tissue>
    </source>
</reference>
<gene>
    <name evidence="1" type="ORF">TSAR_007421</name>
</gene>
<dbReference type="EMBL" id="NNAY01005995">
    <property type="protein sequence ID" value="OXU16498.1"/>
    <property type="molecule type" value="Genomic_DNA"/>
</dbReference>
<evidence type="ECO:0000313" key="2">
    <source>
        <dbReference type="Proteomes" id="UP000215335"/>
    </source>
</evidence>
<sequence>MHEEIQFLENTSNSQSSEQALDTLLNLVDDPFCEESTLSILVRANEILQSVTPIISEGIDLMSNAYIQILRR</sequence>
<accession>A0A232EDU7</accession>
<proteinExistence type="predicted"/>
<protein>
    <submittedName>
        <fullName evidence="1">Uncharacterized protein</fullName>
    </submittedName>
</protein>
<keyword evidence="2" id="KW-1185">Reference proteome</keyword>
<dbReference type="AlphaFoldDB" id="A0A232EDU7"/>
<evidence type="ECO:0000313" key="1">
    <source>
        <dbReference type="EMBL" id="OXU16498.1"/>
    </source>
</evidence>
<name>A0A232EDU7_9HYME</name>
<dbReference type="Proteomes" id="UP000215335">
    <property type="component" value="Unassembled WGS sequence"/>
</dbReference>